<evidence type="ECO:0000256" key="1">
    <source>
        <dbReference type="SAM" id="SignalP"/>
    </source>
</evidence>
<protein>
    <recommendedName>
        <fullName evidence="4">DUF3261 domain-containing protein</fullName>
    </recommendedName>
</protein>
<feature type="chain" id="PRO_5011632406" description="DUF3261 domain-containing protein" evidence="1">
    <location>
        <begin position="19"/>
        <end position="188"/>
    </location>
</feature>
<dbReference type="InterPro" id="IPR021675">
    <property type="entry name" value="DUF3261"/>
</dbReference>
<accession>A0A1G8N8L7</accession>
<dbReference type="AlphaFoldDB" id="A0A1G8N8L7"/>
<evidence type="ECO:0000313" key="2">
    <source>
        <dbReference type="EMBL" id="SDI76532.1"/>
    </source>
</evidence>
<organism evidence="2 3">
    <name type="scientific">Ferrimonas sediminum</name>
    <dbReference type="NCBI Taxonomy" id="718193"/>
    <lineage>
        <taxon>Bacteria</taxon>
        <taxon>Pseudomonadati</taxon>
        <taxon>Pseudomonadota</taxon>
        <taxon>Gammaproteobacteria</taxon>
        <taxon>Alteromonadales</taxon>
        <taxon>Ferrimonadaceae</taxon>
        <taxon>Ferrimonas</taxon>
    </lineage>
</organism>
<keyword evidence="3" id="KW-1185">Reference proteome</keyword>
<evidence type="ECO:0000313" key="3">
    <source>
        <dbReference type="Proteomes" id="UP000199527"/>
    </source>
</evidence>
<keyword evidence="1" id="KW-0732">Signal</keyword>
<dbReference type="PROSITE" id="PS51257">
    <property type="entry name" value="PROKAR_LIPOPROTEIN"/>
    <property type="match status" value="1"/>
</dbReference>
<feature type="signal peptide" evidence="1">
    <location>
        <begin position="1"/>
        <end position="18"/>
    </location>
</feature>
<dbReference type="EMBL" id="FNEM01000003">
    <property type="protein sequence ID" value="SDI76532.1"/>
    <property type="molecule type" value="Genomic_DNA"/>
</dbReference>
<dbReference type="Pfam" id="PF11659">
    <property type="entry name" value="DUF3261"/>
    <property type="match status" value="1"/>
</dbReference>
<name>A0A1G8N8L7_9GAMM</name>
<sequence>MRWLSLVLLLALSGCAMRLPGGECARLSPSVSYCLLPAATDIAPTRVVQRVQLAFDDPALPALALQGVDERLPGRRVLAATGGLGQISLVIQWSDNQLESEVHGLPGGLDPAWLLAMVQLSERPLAELASRLNGPAQLTSQCDGLHCRQLSSEGVPLVTITGPADQRRFEHHLYGVSMTLSTLIQESL</sequence>
<proteinExistence type="predicted"/>
<reference evidence="3" key="1">
    <citation type="submission" date="2016-10" db="EMBL/GenBank/DDBJ databases">
        <authorList>
            <person name="Varghese N."/>
            <person name="Submissions S."/>
        </authorList>
    </citation>
    <scope>NUCLEOTIDE SEQUENCE [LARGE SCALE GENOMIC DNA]</scope>
    <source>
        <strain evidence="3">DSM 23317</strain>
    </source>
</reference>
<gene>
    <name evidence="2" type="ORF">SAMN04488540_10351</name>
</gene>
<dbReference type="Proteomes" id="UP000199527">
    <property type="component" value="Unassembled WGS sequence"/>
</dbReference>
<evidence type="ECO:0008006" key="4">
    <source>
        <dbReference type="Google" id="ProtNLM"/>
    </source>
</evidence>